<evidence type="ECO:0000313" key="3">
    <source>
        <dbReference type="Proteomes" id="UP001138661"/>
    </source>
</evidence>
<keyword evidence="1" id="KW-0812">Transmembrane</keyword>
<dbReference type="EMBL" id="JAHXDN010000002">
    <property type="protein sequence ID" value="MBW4707622.1"/>
    <property type="molecule type" value="Genomic_DNA"/>
</dbReference>
<keyword evidence="1" id="KW-0472">Membrane</keyword>
<keyword evidence="1" id="KW-1133">Transmembrane helix</keyword>
<keyword evidence="3" id="KW-1185">Reference proteome</keyword>
<evidence type="ECO:0000313" key="2">
    <source>
        <dbReference type="EMBL" id="MBW4707622.1"/>
    </source>
</evidence>
<organism evidence="2 3">
    <name type="scientific">Roseobacter insulae</name>
    <dbReference type="NCBI Taxonomy" id="2859783"/>
    <lineage>
        <taxon>Bacteria</taxon>
        <taxon>Pseudomonadati</taxon>
        <taxon>Pseudomonadota</taxon>
        <taxon>Alphaproteobacteria</taxon>
        <taxon>Rhodobacterales</taxon>
        <taxon>Roseobacteraceae</taxon>
        <taxon>Roseobacter</taxon>
    </lineage>
</organism>
<name>A0A9X1K2I8_9RHOB</name>
<dbReference type="AlphaFoldDB" id="A0A9X1K2I8"/>
<evidence type="ECO:0000256" key="1">
    <source>
        <dbReference type="SAM" id="Phobius"/>
    </source>
</evidence>
<comment type="caution">
    <text evidence="2">The sequence shown here is derived from an EMBL/GenBank/DDBJ whole genome shotgun (WGS) entry which is preliminary data.</text>
</comment>
<accession>A0A9X1K2I8</accession>
<dbReference type="Proteomes" id="UP001138661">
    <property type="component" value="Unassembled WGS sequence"/>
</dbReference>
<reference evidence="2" key="1">
    <citation type="submission" date="2021-07" db="EMBL/GenBank/DDBJ databases">
        <title>Roseobacter insulae sp. nov., isolated from a tidal flat.</title>
        <authorList>
            <person name="Park S."/>
            <person name="Yoon J.-H."/>
        </authorList>
    </citation>
    <scope>NUCLEOTIDE SEQUENCE</scope>
    <source>
        <strain evidence="2">YSTF-M11</strain>
    </source>
</reference>
<sequence length="114" mass="12498">MSDTYAQFEKRVAVVSDKHRKLARGYVARIGKDGLITVEPKRAKFPIRPRAVVAAVAGVLIFKALMIVTTGLGIYESRIEALSSGTVFETGAAWVMQADPVSRYMAENIVKMLP</sequence>
<protein>
    <submittedName>
        <fullName evidence="2">Uncharacterized protein</fullName>
    </submittedName>
</protein>
<gene>
    <name evidence="2" type="ORF">KX928_07465</name>
</gene>
<proteinExistence type="predicted"/>
<feature type="transmembrane region" description="Helical" evidence="1">
    <location>
        <begin position="51"/>
        <end position="75"/>
    </location>
</feature>
<dbReference type="RefSeq" id="WP_219500651.1">
    <property type="nucleotide sequence ID" value="NZ_JAHXDN010000002.1"/>
</dbReference>